<accession>A0A6J5PMA2</accession>
<organism evidence="2">
    <name type="scientific">uncultured Caudovirales phage</name>
    <dbReference type="NCBI Taxonomy" id="2100421"/>
    <lineage>
        <taxon>Viruses</taxon>
        <taxon>Duplodnaviria</taxon>
        <taxon>Heunggongvirae</taxon>
        <taxon>Uroviricota</taxon>
        <taxon>Caudoviricetes</taxon>
        <taxon>Peduoviridae</taxon>
        <taxon>Maltschvirus</taxon>
        <taxon>Maltschvirus maltsch</taxon>
    </lineage>
</organism>
<dbReference type="EMBL" id="LR798398">
    <property type="protein sequence ID" value="CAB5229379.1"/>
    <property type="molecule type" value="Genomic_DNA"/>
</dbReference>
<sequence length="218" mass="24064">MPKDLTPAQIEARRKRIEARARRPKRRVTLAEEVQIKQPSRNGRPSKKTPAIMDDIIAGVSSGRSIANVCANDPGMPDVRSVYRWLGDDDDFRLAYLRACSNRSLVYADTIGDIAQAVLAGKLDPNGARVAIDSYKWLATKLVPTIFGERQEVQVTHQHLHLHALRQLSEAAKVGQAAIAQRELELQAIEIGDTIGDSSDNDLQPIEIITPRADDVSV</sequence>
<dbReference type="EMBL" id="LR796952">
    <property type="protein sequence ID" value="CAB4177575.1"/>
    <property type="molecule type" value="Genomic_DNA"/>
</dbReference>
<proteinExistence type="predicted"/>
<evidence type="ECO:0000313" key="4">
    <source>
        <dbReference type="EMBL" id="CAB4202885.1"/>
    </source>
</evidence>
<gene>
    <name evidence="3" type="ORF">UFOVP1014_16</name>
    <name evidence="4" type="ORF">UFOVP1368_44</name>
    <name evidence="5" type="ORF">UFOVP1552_51</name>
    <name evidence="2" type="ORF">UFOVP933_53</name>
</gene>
<reference evidence="2" key="1">
    <citation type="submission" date="2020-05" db="EMBL/GenBank/DDBJ databases">
        <authorList>
            <person name="Chiriac C."/>
            <person name="Salcher M."/>
            <person name="Ghai R."/>
            <person name="Kavagutti S V."/>
        </authorList>
    </citation>
    <scope>NUCLEOTIDE SEQUENCE</scope>
</reference>
<dbReference type="InterPro" id="IPR048683">
    <property type="entry name" value="Sf6_terminase"/>
</dbReference>
<name>A0A6J5PMA2_9CAUD</name>
<evidence type="ECO:0000313" key="3">
    <source>
        <dbReference type="EMBL" id="CAB4177575.1"/>
    </source>
</evidence>
<protein>
    <recommendedName>
        <fullName evidence="6">Terminase small subunit</fullName>
    </recommendedName>
</protein>
<dbReference type="EMBL" id="LR797317">
    <property type="protein sequence ID" value="CAB4202885.1"/>
    <property type="molecule type" value="Genomic_DNA"/>
</dbReference>
<dbReference type="EMBL" id="LR796869">
    <property type="protein sequence ID" value="CAB4172157.1"/>
    <property type="molecule type" value="Genomic_DNA"/>
</dbReference>
<dbReference type="Pfam" id="PF20901">
    <property type="entry name" value="Sf6_terminase"/>
    <property type="match status" value="1"/>
</dbReference>
<dbReference type="Gene3D" id="1.10.10.60">
    <property type="entry name" value="Homeodomain-like"/>
    <property type="match status" value="1"/>
</dbReference>
<feature type="region of interest" description="Disordered" evidence="1">
    <location>
        <begin position="16"/>
        <end position="50"/>
    </location>
</feature>
<evidence type="ECO:0000256" key="1">
    <source>
        <dbReference type="SAM" id="MobiDB-lite"/>
    </source>
</evidence>
<feature type="compositionally biased region" description="Basic residues" evidence="1">
    <location>
        <begin position="16"/>
        <end position="28"/>
    </location>
</feature>
<evidence type="ECO:0000313" key="5">
    <source>
        <dbReference type="EMBL" id="CAB5229379.1"/>
    </source>
</evidence>
<evidence type="ECO:0000313" key="2">
    <source>
        <dbReference type="EMBL" id="CAB4172157.1"/>
    </source>
</evidence>
<evidence type="ECO:0008006" key="6">
    <source>
        <dbReference type="Google" id="ProtNLM"/>
    </source>
</evidence>